<feature type="domain" description="Methyltransferase" evidence="1">
    <location>
        <begin position="46"/>
        <end position="140"/>
    </location>
</feature>
<dbReference type="Proteomes" id="UP000225277">
    <property type="component" value="Unassembled WGS sequence"/>
</dbReference>
<gene>
    <name evidence="2" type="ORF">RCC_09430</name>
</gene>
<dbReference type="OrthoDB" id="3626489at2759"/>
<sequence>MAPSDYVFNRDYLDNNRINLQHYLWREIFGYLIHPSIPTGAPDLKIADVGTGTGIWLTELADRLPSAQLDGLDVSFDALPPCKWLPQNVRRLHWDVTHDVPPELEGQYDLVHIRLFAFVLLNDDLPGVLERLAKLLKPGGYLQWDEPDIASFRIETTDSTISTEALKQLVERMQPQDVRFSPTWIARLPDLFKNAGFECVQYDVREAKPWLALAMHEDNLMIHEVIAAKSKDAAF</sequence>
<dbReference type="SUPFAM" id="SSF53335">
    <property type="entry name" value="S-adenosyl-L-methionine-dependent methyltransferases"/>
    <property type="match status" value="1"/>
</dbReference>
<name>A0A2D3V2W6_9PEZI</name>
<dbReference type="InterPro" id="IPR029063">
    <property type="entry name" value="SAM-dependent_MTases_sf"/>
</dbReference>
<dbReference type="InterPro" id="IPR041698">
    <property type="entry name" value="Methyltransf_25"/>
</dbReference>
<accession>A0A2D3V2W6</accession>
<reference evidence="2 3" key="1">
    <citation type="submission" date="2016-03" db="EMBL/GenBank/DDBJ databases">
        <authorList>
            <person name="Ploux O."/>
        </authorList>
    </citation>
    <scope>NUCLEOTIDE SEQUENCE [LARGE SCALE GENOMIC DNA]</scope>
    <source>
        <strain evidence="2 3">URUG2</strain>
    </source>
</reference>
<keyword evidence="3" id="KW-1185">Reference proteome</keyword>
<dbReference type="GeneID" id="35604501"/>
<evidence type="ECO:0000313" key="2">
    <source>
        <dbReference type="EMBL" id="CZT23716.1"/>
    </source>
</evidence>
<dbReference type="STRING" id="112498.A0A2D3V2W6"/>
<dbReference type="CDD" id="cd02440">
    <property type="entry name" value="AdoMet_MTases"/>
    <property type="match status" value="1"/>
</dbReference>
<dbReference type="Gene3D" id="3.40.50.150">
    <property type="entry name" value="Vaccinia Virus protein VP39"/>
    <property type="match status" value="1"/>
</dbReference>
<proteinExistence type="predicted"/>
<evidence type="ECO:0000259" key="1">
    <source>
        <dbReference type="Pfam" id="PF13649"/>
    </source>
</evidence>
<dbReference type="RefSeq" id="XP_023630440.1">
    <property type="nucleotide sequence ID" value="XM_023774672.1"/>
</dbReference>
<protein>
    <recommendedName>
        <fullName evidence="1">Methyltransferase domain-containing protein</fullName>
    </recommendedName>
</protein>
<evidence type="ECO:0000313" key="3">
    <source>
        <dbReference type="Proteomes" id="UP000225277"/>
    </source>
</evidence>
<dbReference type="EMBL" id="FJUY01000017">
    <property type="protein sequence ID" value="CZT23716.1"/>
    <property type="molecule type" value="Genomic_DNA"/>
</dbReference>
<organism evidence="2 3">
    <name type="scientific">Ramularia collo-cygni</name>
    <dbReference type="NCBI Taxonomy" id="112498"/>
    <lineage>
        <taxon>Eukaryota</taxon>
        <taxon>Fungi</taxon>
        <taxon>Dikarya</taxon>
        <taxon>Ascomycota</taxon>
        <taxon>Pezizomycotina</taxon>
        <taxon>Dothideomycetes</taxon>
        <taxon>Dothideomycetidae</taxon>
        <taxon>Mycosphaerellales</taxon>
        <taxon>Mycosphaerellaceae</taxon>
        <taxon>Ramularia</taxon>
    </lineage>
</organism>
<dbReference type="PANTHER" id="PTHR43591:SF110">
    <property type="entry name" value="RHODANESE DOMAIN-CONTAINING PROTEIN"/>
    <property type="match status" value="1"/>
</dbReference>
<dbReference type="AlphaFoldDB" id="A0A2D3V2W6"/>
<dbReference type="Pfam" id="PF13649">
    <property type="entry name" value="Methyltransf_25"/>
    <property type="match status" value="1"/>
</dbReference>
<dbReference type="PANTHER" id="PTHR43591">
    <property type="entry name" value="METHYLTRANSFERASE"/>
    <property type="match status" value="1"/>
</dbReference>